<dbReference type="SUPFAM" id="SSF53062">
    <property type="entry name" value="PTS system fructose IIA component-like"/>
    <property type="match status" value="1"/>
</dbReference>
<evidence type="ECO:0000313" key="7">
    <source>
        <dbReference type="EMBL" id="AKG72872.1"/>
    </source>
</evidence>
<comment type="catalytic activity">
    <reaction evidence="1">
        <text>dihydroxyacetone + phosphoenolpyruvate = dihydroxyacetone phosphate + pyruvate</text>
        <dbReference type="Rhea" id="RHEA:18381"/>
        <dbReference type="ChEBI" id="CHEBI:15361"/>
        <dbReference type="ChEBI" id="CHEBI:16016"/>
        <dbReference type="ChEBI" id="CHEBI:57642"/>
        <dbReference type="ChEBI" id="CHEBI:58702"/>
        <dbReference type="EC" id="2.7.1.121"/>
    </reaction>
</comment>
<sequence length="120" mass="12755">MADILIISHSSQIAEGTKALVEQMAKDVTIHASGGVDGGIGTNIDQISEMLDSIEDDTLCFYDIGSSLMNLEMAVEMYEGPHAVHISNAPIVEGSFLAGVESSVGSTVEDILKKLNEMKK</sequence>
<evidence type="ECO:0000313" key="8">
    <source>
        <dbReference type="EMBL" id="SFK75405.1"/>
    </source>
</evidence>
<dbReference type="NCBIfam" id="TIGR02364">
    <property type="entry name" value="dha_pts"/>
    <property type="match status" value="1"/>
</dbReference>
<name>A0A0F7HHY7_9STAP</name>
<evidence type="ECO:0000256" key="4">
    <source>
        <dbReference type="ARBA" id="ARBA00022679"/>
    </source>
</evidence>
<reference evidence="9" key="2">
    <citation type="submission" date="2015-04" db="EMBL/GenBank/DDBJ databases">
        <title>Complete genome sequence of Salinicoccus halodurans strain H3B36, isolated from the Qaidam basin of China.</title>
        <authorList>
            <person name="Ma Y."/>
            <person name="Jiang K."/>
            <person name="Xue Y."/>
        </authorList>
    </citation>
    <scope>NUCLEOTIDE SEQUENCE [LARGE SCALE GENOMIC DNA]</scope>
    <source>
        <strain evidence="9">H3B36</strain>
    </source>
</reference>
<dbReference type="GO" id="GO:0047324">
    <property type="term" value="F:phosphoenolpyruvate-glycerone phosphotransferase activity"/>
    <property type="evidence" value="ECO:0007669"/>
    <property type="project" value="UniProtKB-EC"/>
</dbReference>
<dbReference type="GO" id="GO:0016020">
    <property type="term" value="C:membrane"/>
    <property type="evidence" value="ECO:0007669"/>
    <property type="project" value="InterPro"/>
</dbReference>
<evidence type="ECO:0000256" key="1">
    <source>
        <dbReference type="ARBA" id="ARBA00001113"/>
    </source>
</evidence>
<dbReference type="InterPro" id="IPR039643">
    <property type="entry name" value="DhaM"/>
</dbReference>
<reference evidence="8 10" key="3">
    <citation type="submission" date="2016-10" db="EMBL/GenBank/DDBJ databases">
        <authorList>
            <person name="Varghese N."/>
            <person name="Submissions S."/>
        </authorList>
    </citation>
    <scope>NUCLEOTIDE SEQUENCE [LARGE SCALE GENOMIC DNA]</scope>
    <source>
        <strain evidence="8 10">CGMCC 1.6501</strain>
    </source>
</reference>
<protein>
    <recommendedName>
        <fullName evidence="3">phosphoenolpyruvate--glycerone phosphotransferase</fullName>
        <ecNumber evidence="3">2.7.1.121</ecNumber>
    </recommendedName>
</protein>
<dbReference type="InterPro" id="IPR036662">
    <property type="entry name" value="PTS_EIIA_man-typ_sf"/>
</dbReference>
<dbReference type="InterPro" id="IPR004701">
    <property type="entry name" value="PTS_EIIA_man-typ"/>
</dbReference>
<keyword evidence="4" id="KW-0808">Transferase</keyword>
<evidence type="ECO:0000256" key="5">
    <source>
        <dbReference type="ARBA" id="ARBA00046577"/>
    </source>
</evidence>
<evidence type="ECO:0000313" key="10">
    <source>
        <dbReference type="Proteomes" id="UP000183090"/>
    </source>
</evidence>
<dbReference type="Gene3D" id="3.40.50.510">
    <property type="entry name" value="Phosphotransferase system, mannose-type IIA component"/>
    <property type="match status" value="1"/>
</dbReference>
<dbReference type="EMBL" id="FOTB01000003">
    <property type="protein sequence ID" value="SFK75405.1"/>
    <property type="molecule type" value="Genomic_DNA"/>
</dbReference>
<dbReference type="RefSeq" id="WP_046789068.1">
    <property type="nucleotide sequence ID" value="NZ_CP011366.1"/>
</dbReference>
<dbReference type="EC" id="2.7.1.121" evidence="3"/>
<dbReference type="GO" id="GO:0019563">
    <property type="term" value="P:glycerol catabolic process"/>
    <property type="evidence" value="ECO:0007669"/>
    <property type="project" value="InterPro"/>
</dbReference>
<organism evidence="8 10">
    <name type="scientific">Salinicoccus halodurans</name>
    <dbReference type="NCBI Taxonomy" id="407035"/>
    <lineage>
        <taxon>Bacteria</taxon>
        <taxon>Bacillati</taxon>
        <taxon>Bacillota</taxon>
        <taxon>Bacilli</taxon>
        <taxon>Bacillales</taxon>
        <taxon>Staphylococcaceae</taxon>
        <taxon>Salinicoccus</taxon>
    </lineage>
</organism>
<feature type="domain" description="PTS EIIA type-4" evidence="6">
    <location>
        <begin position="1"/>
        <end position="120"/>
    </location>
</feature>
<evidence type="ECO:0000259" key="6">
    <source>
        <dbReference type="PROSITE" id="PS51096"/>
    </source>
</evidence>
<dbReference type="OrthoDB" id="7065393at2"/>
<keyword evidence="9" id="KW-1185">Reference proteome</keyword>
<dbReference type="PANTHER" id="PTHR38594">
    <property type="entry name" value="PEP-DEPENDENT DIHYDROXYACETONE KINASE, PHOSPHORYL DONOR SUBUNIT DHAM"/>
    <property type="match status" value="1"/>
</dbReference>
<evidence type="ECO:0000256" key="2">
    <source>
        <dbReference type="ARBA" id="ARBA00002788"/>
    </source>
</evidence>
<proteinExistence type="predicted"/>
<dbReference type="Proteomes" id="UP000034029">
    <property type="component" value="Chromosome"/>
</dbReference>
<keyword evidence="8" id="KW-0418">Kinase</keyword>
<comment type="subunit">
    <text evidence="5">Homodimer. The dihydroxyacetone kinase complex is composed of a homodimer of DhaM, a homodimer of DhaK and the subunit DhaL.</text>
</comment>
<comment type="function">
    <text evidence="2">Component of the dihydroxyacetone kinase complex, which is responsible for the phosphoenolpyruvate (PEP)-dependent phosphorylation of dihydroxyacetone. DhaM serves as the phosphoryl donor. Is phosphorylated by phosphoenolpyruvate in an EI- and HPr-dependent reaction, and a phosphorelay system on histidine residues finally leads to phosphoryl transfer to DhaL and dihydroxyacetone.</text>
</comment>
<dbReference type="EMBL" id="CP011366">
    <property type="protein sequence ID" value="AKG72872.1"/>
    <property type="molecule type" value="Genomic_DNA"/>
</dbReference>
<dbReference type="PROSITE" id="PS51096">
    <property type="entry name" value="PTS_EIIA_TYPE_4"/>
    <property type="match status" value="1"/>
</dbReference>
<accession>A0A0F7HHY7</accession>
<gene>
    <name evidence="7" type="ORF">AAT16_00725</name>
    <name evidence="8" type="ORF">SAMN05216235_1512</name>
</gene>
<dbReference type="InterPro" id="IPR012844">
    <property type="entry name" value="DhaM_N"/>
</dbReference>
<dbReference type="Proteomes" id="UP000183090">
    <property type="component" value="Unassembled WGS sequence"/>
</dbReference>
<dbReference type="KEGG" id="shv:AAT16_00725"/>
<evidence type="ECO:0000256" key="3">
    <source>
        <dbReference type="ARBA" id="ARBA00012095"/>
    </source>
</evidence>
<dbReference type="Pfam" id="PF03610">
    <property type="entry name" value="EIIA-man"/>
    <property type="match status" value="1"/>
</dbReference>
<dbReference type="AlphaFoldDB" id="A0A0F7HHY7"/>
<dbReference type="PANTHER" id="PTHR38594:SF1">
    <property type="entry name" value="PEP-DEPENDENT DIHYDROXYACETONE KINASE, PHOSPHORYL DONOR SUBUNIT DHAM"/>
    <property type="match status" value="1"/>
</dbReference>
<dbReference type="GO" id="GO:0009401">
    <property type="term" value="P:phosphoenolpyruvate-dependent sugar phosphotransferase system"/>
    <property type="evidence" value="ECO:0007669"/>
    <property type="project" value="InterPro"/>
</dbReference>
<evidence type="ECO:0000313" key="9">
    <source>
        <dbReference type="Proteomes" id="UP000034029"/>
    </source>
</evidence>
<reference evidence="7 9" key="1">
    <citation type="journal article" date="2015" name="Int. J. Syst. Evol. Microbiol.">
        <title>Complete genome sequence of Salinicoccus halodurans H3B36, isolated from the Qaidam Basin in China.</title>
        <authorList>
            <person name="Jiang K."/>
            <person name="Xue Y."/>
            <person name="Ma Y."/>
        </authorList>
    </citation>
    <scope>NUCLEOTIDE SEQUENCE [LARGE SCALE GENOMIC DNA]</scope>
    <source>
        <strain evidence="7 9">H3B36</strain>
    </source>
</reference>